<dbReference type="Gene3D" id="3.20.180.10">
    <property type="entry name" value="PNP-oxidase-like"/>
    <property type="match status" value="1"/>
</dbReference>
<dbReference type="Pfam" id="PF10615">
    <property type="entry name" value="DUF2470"/>
    <property type="match status" value="1"/>
</dbReference>
<dbReference type="EMBL" id="AP023361">
    <property type="protein sequence ID" value="BCJ92102.1"/>
    <property type="molecule type" value="Genomic_DNA"/>
</dbReference>
<dbReference type="InterPro" id="IPR037119">
    <property type="entry name" value="Haem_oxidase_HugZ-like_sf"/>
</dbReference>
<dbReference type="PANTHER" id="PTHR13343:SF17">
    <property type="entry name" value="CELLULAR REPRESSOR OF E1A-STIMULATED GENES, ISOFORM A"/>
    <property type="match status" value="1"/>
</dbReference>
<feature type="domain" description="DUF2470" evidence="2">
    <location>
        <begin position="162"/>
        <end position="231"/>
    </location>
</feature>
<evidence type="ECO:0000259" key="1">
    <source>
        <dbReference type="Pfam" id="PF01243"/>
    </source>
</evidence>
<dbReference type="InterPro" id="IPR012349">
    <property type="entry name" value="Split_barrel_FMN-bd"/>
</dbReference>
<dbReference type="PANTHER" id="PTHR13343">
    <property type="entry name" value="CREG1 PROTEIN"/>
    <property type="match status" value="1"/>
</dbReference>
<organism evidence="3 4">
    <name type="scientific">Terrihabitans soli</name>
    <dbReference type="NCBI Taxonomy" id="708113"/>
    <lineage>
        <taxon>Bacteria</taxon>
        <taxon>Pseudomonadati</taxon>
        <taxon>Pseudomonadota</taxon>
        <taxon>Alphaproteobacteria</taxon>
        <taxon>Hyphomicrobiales</taxon>
        <taxon>Terrihabitans</taxon>
    </lineage>
</organism>
<dbReference type="Gene3D" id="2.30.110.10">
    <property type="entry name" value="Electron Transport, Fmn-binding Protein, Chain A"/>
    <property type="match status" value="1"/>
</dbReference>
<evidence type="ECO:0000313" key="4">
    <source>
        <dbReference type="Proteomes" id="UP000515317"/>
    </source>
</evidence>
<dbReference type="RefSeq" id="WP_222875701.1">
    <property type="nucleotide sequence ID" value="NZ_AP023361.1"/>
</dbReference>
<dbReference type="InterPro" id="IPR019595">
    <property type="entry name" value="DUF2470"/>
</dbReference>
<dbReference type="KEGG" id="tso:IZ6_28370"/>
<dbReference type="GO" id="GO:0005737">
    <property type="term" value="C:cytoplasm"/>
    <property type="evidence" value="ECO:0007669"/>
    <property type="project" value="UniProtKB-ARBA"/>
</dbReference>
<reference evidence="3 4" key="1">
    <citation type="submission" date="2020-08" db="EMBL/GenBank/DDBJ databases">
        <title>Genome sequence of Rhizobiales bacterium strain IZ6.</title>
        <authorList>
            <person name="Nakai R."/>
            <person name="Naganuma T."/>
        </authorList>
    </citation>
    <scope>NUCLEOTIDE SEQUENCE [LARGE SCALE GENOMIC DNA]</scope>
    <source>
        <strain evidence="3 4">IZ6</strain>
    </source>
</reference>
<name>A0A6S6QXU2_9HYPH</name>
<dbReference type="Pfam" id="PF01243">
    <property type="entry name" value="PNPOx_N"/>
    <property type="match status" value="1"/>
</dbReference>
<feature type="domain" description="Pyridoxamine 5'-phosphate oxidase N-terminal" evidence="1">
    <location>
        <begin position="10"/>
        <end position="132"/>
    </location>
</feature>
<dbReference type="SUPFAM" id="SSF50475">
    <property type="entry name" value="FMN-binding split barrel"/>
    <property type="match status" value="1"/>
</dbReference>
<dbReference type="InterPro" id="IPR011576">
    <property type="entry name" value="Pyridox_Oxase_N"/>
</dbReference>
<evidence type="ECO:0000313" key="3">
    <source>
        <dbReference type="EMBL" id="BCJ92102.1"/>
    </source>
</evidence>
<evidence type="ECO:0000259" key="2">
    <source>
        <dbReference type="Pfam" id="PF10615"/>
    </source>
</evidence>
<dbReference type="AlphaFoldDB" id="A0A6S6QXU2"/>
<dbReference type="Proteomes" id="UP000515317">
    <property type="component" value="Chromosome"/>
</dbReference>
<proteinExistence type="predicted"/>
<gene>
    <name evidence="3" type="ORF">IZ6_28370</name>
</gene>
<keyword evidence="4" id="KW-1185">Reference proteome</keyword>
<protein>
    <submittedName>
        <fullName evidence="3">Pyridoxamine 5'-phosphate oxidase</fullName>
    </submittedName>
</protein>
<accession>A0A6S6QXU2</accession>
<sequence length="238" mass="25588">MSEGMEYGTEAKNLIRRGRKAALATTDRESGAPYVSLVAVATGFDGAPLLLLSELAKHTQNLKSDPRASLLFEDVSLHDPLAGARVSVSGNVAVTQDPEDRRRYLARHPTADSFAGFKDFAFWRLEPQSAHLVAGFGRIRSMPREVIVTETADAAELLAAEAGAVAHMNEDHADALGLYAEKLLGVSGGSWRADGLDPEGMEISSEGKALYLRFPERVRGPGPLRHTLVALAEKARAV</sequence>